<dbReference type="EMBL" id="SMLL01000001">
    <property type="protein sequence ID" value="TFZ04524.1"/>
    <property type="molecule type" value="Genomic_DNA"/>
</dbReference>
<reference evidence="1 2" key="1">
    <citation type="submission" date="2019-03" db="EMBL/GenBank/DDBJ databases">
        <title>Ramlibacter rhizophilus CCTCC AB2015357, whole genome shotgun sequence.</title>
        <authorList>
            <person name="Zhang X."/>
            <person name="Feng G."/>
            <person name="Zhu H."/>
        </authorList>
    </citation>
    <scope>NUCLEOTIDE SEQUENCE [LARGE SCALE GENOMIC DNA]</scope>
    <source>
        <strain evidence="1 2">CCTCC AB2015357</strain>
    </source>
</reference>
<dbReference type="RefSeq" id="WP_135283406.1">
    <property type="nucleotide sequence ID" value="NZ_SMLL01000001.1"/>
</dbReference>
<sequence length="89" mass="9552">MNALVKDAGGVIQRVFEAINGFKTKHGYWPNQRHVYPELVAVLATNSLAPLGFLLLRSEVRSDAGREGLDLAFGQRTSGAPVTAGCLRG</sequence>
<dbReference type="OrthoDB" id="8944639at2"/>
<keyword evidence="2" id="KW-1185">Reference proteome</keyword>
<comment type="caution">
    <text evidence="1">The sequence shown here is derived from an EMBL/GenBank/DDBJ whole genome shotgun (WGS) entry which is preliminary data.</text>
</comment>
<gene>
    <name evidence="1" type="ORF">EZ242_01880</name>
</gene>
<organism evidence="1 2">
    <name type="scientific">Ramlibacter rhizophilus</name>
    <dbReference type="NCBI Taxonomy" id="1781167"/>
    <lineage>
        <taxon>Bacteria</taxon>
        <taxon>Pseudomonadati</taxon>
        <taxon>Pseudomonadota</taxon>
        <taxon>Betaproteobacteria</taxon>
        <taxon>Burkholderiales</taxon>
        <taxon>Comamonadaceae</taxon>
        <taxon>Ramlibacter</taxon>
    </lineage>
</organism>
<evidence type="ECO:0000313" key="2">
    <source>
        <dbReference type="Proteomes" id="UP000297564"/>
    </source>
</evidence>
<name>A0A4Z0C145_9BURK</name>
<evidence type="ECO:0000313" key="1">
    <source>
        <dbReference type="EMBL" id="TFZ04524.1"/>
    </source>
</evidence>
<accession>A0A4Z0C145</accession>
<proteinExistence type="predicted"/>
<dbReference type="AlphaFoldDB" id="A0A4Z0C145"/>
<protein>
    <submittedName>
        <fullName evidence="1">Uncharacterized protein</fullName>
    </submittedName>
</protein>
<dbReference type="Proteomes" id="UP000297564">
    <property type="component" value="Unassembled WGS sequence"/>
</dbReference>